<reference evidence="8 9" key="1">
    <citation type="submission" date="2020-01" db="EMBL/GenBank/DDBJ databases">
        <title>Sphingomonas sp. strain CSW-10.</title>
        <authorList>
            <person name="Chen W.-M."/>
        </authorList>
    </citation>
    <scope>NUCLEOTIDE SEQUENCE [LARGE SCALE GENOMIC DNA]</scope>
    <source>
        <strain evidence="8 9">CSW-10</strain>
    </source>
</reference>
<dbReference type="PANTHER" id="PTHR33884">
    <property type="entry name" value="UPF0410 PROTEIN YMGE"/>
    <property type="match status" value="1"/>
</dbReference>
<keyword evidence="3" id="KW-1003">Cell membrane</keyword>
<dbReference type="KEGG" id="slan:GV829_02670"/>
<feature type="transmembrane region" description="Helical" evidence="7">
    <location>
        <begin position="30"/>
        <end position="53"/>
    </location>
</feature>
<dbReference type="Pfam" id="PF04226">
    <property type="entry name" value="Transgly_assoc"/>
    <property type="match status" value="1"/>
</dbReference>
<feature type="transmembrane region" description="Helical" evidence="7">
    <location>
        <begin position="6"/>
        <end position="23"/>
    </location>
</feature>
<evidence type="ECO:0000256" key="4">
    <source>
        <dbReference type="ARBA" id="ARBA00022692"/>
    </source>
</evidence>
<evidence type="ECO:0000256" key="1">
    <source>
        <dbReference type="ARBA" id="ARBA00004651"/>
    </source>
</evidence>
<proteinExistence type="inferred from homology"/>
<dbReference type="PANTHER" id="PTHR33884:SF3">
    <property type="entry name" value="UPF0410 PROTEIN YMGE"/>
    <property type="match status" value="1"/>
</dbReference>
<gene>
    <name evidence="8" type="ORF">GV829_02670</name>
</gene>
<sequence>MGGFIVAVIVGGLIGWIASKIMRTDAEQGIFLNIVVGCIGSMIGKFIAGQVFGLAGTGLRDGLDIPSLAVALAGAIVLLGIVNLIRKGKVR</sequence>
<organism evidence="8 9">
    <name type="scientific">Sphingomonas lacunae</name>
    <dbReference type="NCBI Taxonomy" id="2698828"/>
    <lineage>
        <taxon>Bacteria</taxon>
        <taxon>Pseudomonadati</taxon>
        <taxon>Pseudomonadota</taxon>
        <taxon>Alphaproteobacteria</taxon>
        <taxon>Sphingomonadales</taxon>
        <taxon>Sphingomonadaceae</taxon>
        <taxon>Sphingomonas</taxon>
    </lineage>
</organism>
<protein>
    <submittedName>
        <fullName evidence="8">GlsB/YeaQ/YmgE family stress response membrane protein</fullName>
    </submittedName>
</protein>
<dbReference type="RefSeq" id="WP_169943706.1">
    <property type="nucleotide sequence ID" value="NZ_CP053015.1"/>
</dbReference>
<dbReference type="Proteomes" id="UP000503018">
    <property type="component" value="Chromosome"/>
</dbReference>
<keyword evidence="4 7" id="KW-0812">Transmembrane</keyword>
<evidence type="ECO:0000256" key="7">
    <source>
        <dbReference type="SAM" id="Phobius"/>
    </source>
</evidence>
<feature type="transmembrane region" description="Helical" evidence="7">
    <location>
        <begin position="65"/>
        <end position="85"/>
    </location>
</feature>
<dbReference type="EMBL" id="CP053015">
    <property type="protein sequence ID" value="QJQ31486.1"/>
    <property type="molecule type" value="Genomic_DNA"/>
</dbReference>
<evidence type="ECO:0000256" key="3">
    <source>
        <dbReference type="ARBA" id="ARBA00022475"/>
    </source>
</evidence>
<dbReference type="InterPro" id="IPR007341">
    <property type="entry name" value="Transgly_assoc"/>
</dbReference>
<dbReference type="GO" id="GO:0005886">
    <property type="term" value="C:plasma membrane"/>
    <property type="evidence" value="ECO:0007669"/>
    <property type="project" value="UniProtKB-SubCell"/>
</dbReference>
<keyword evidence="6 7" id="KW-0472">Membrane</keyword>
<evidence type="ECO:0000256" key="6">
    <source>
        <dbReference type="ARBA" id="ARBA00023136"/>
    </source>
</evidence>
<keyword evidence="9" id="KW-1185">Reference proteome</keyword>
<evidence type="ECO:0000256" key="2">
    <source>
        <dbReference type="ARBA" id="ARBA00011006"/>
    </source>
</evidence>
<keyword evidence="5 7" id="KW-1133">Transmembrane helix</keyword>
<evidence type="ECO:0000313" key="8">
    <source>
        <dbReference type="EMBL" id="QJQ31486.1"/>
    </source>
</evidence>
<evidence type="ECO:0000313" key="9">
    <source>
        <dbReference type="Proteomes" id="UP000503018"/>
    </source>
</evidence>
<accession>A0A6M4AS04</accession>
<dbReference type="AlphaFoldDB" id="A0A6M4AS04"/>
<comment type="similarity">
    <text evidence="2">Belongs to the UPF0410 family.</text>
</comment>
<evidence type="ECO:0000256" key="5">
    <source>
        <dbReference type="ARBA" id="ARBA00022989"/>
    </source>
</evidence>
<name>A0A6M4AS04_9SPHN</name>
<comment type="subcellular location">
    <subcellularLocation>
        <location evidence="1">Cell membrane</location>
        <topology evidence="1">Multi-pass membrane protein</topology>
    </subcellularLocation>
</comment>